<evidence type="ECO:0000313" key="1">
    <source>
        <dbReference type="EMBL" id="PTG11489.1"/>
    </source>
</evidence>
<organism evidence="1 2">
    <name type="scientific">Staphylococcus chromogenes</name>
    <name type="common">Staphylococcus hyicus subsp. chromogenes</name>
    <dbReference type="NCBI Taxonomy" id="46126"/>
    <lineage>
        <taxon>Bacteria</taxon>
        <taxon>Bacillati</taxon>
        <taxon>Bacillota</taxon>
        <taxon>Bacilli</taxon>
        <taxon>Bacillales</taxon>
        <taxon>Staphylococcaceae</taxon>
        <taxon>Staphylococcus</taxon>
    </lineage>
</organism>
<gene>
    <name evidence="1" type="ORF">BU653_10940</name>
</gene>
<evidence type="ECO:0000313" key="2">
    <source>
        <dbReference type="Proteomes" id="UP000242704"/>
    </source>
</evidence>
<reference evidence="1 2" key="1">
    <citation type="journal article" date="2016" name="Front. Microbiol.">
        <title>Comprehensive Phylogenetic Analysis of Bovine Non-aureus Staphylococci Species Based on Whole-Genome Sequencing.</title>
        <authorList>
            <person name="Naushad S."/>
            <person name="Barkema H.W."/>
            <person name="Luby C."/>
            <person name="Condas L.A."/>
            <person name="Nobrega D.B."/>
            <person name="Carson D.A."/>
            <person name="De Buck J."/>
        </authorList>
    </citation>
    <scope>NUCLEOTIDE SEQUENCE [LARGE SCALE GENOMIC DNA]</scope>
    <source>
        <strain evidence="1 2">SNUC 505</strain>
    </source>
</reference>
<protein>
    <recommendedName>
        <fullName evidence="3">DUF4065 domain-containing protein</fullName>
    </recommendedName>
</protein>
<comment type="caution">
    <text evidence="1">The sequence shown here is derived from an EMBL/GenBank/DDBJ whole genome shotgun (WGS) entry which is preliminary data.</text>
</comment>
<evidence type="ECO:0008006" key="3">
    <source>
        <dbReference type="Google" id="ProtNLM"/>
    </source>
</evidence>
<dbReference type="Proteomes" id="UP000242704">
    <property type="component" value="Unassembled WGS sequence"/>
</dbReference>
<dbReference type="EMBL" id="PZBZ01000084">
    <property type="protein sequence ID" value="PTG11489.1"/>
    <property type="molecule type" value="Genomic_DNA"/>
</dbReference>
<sequence>MREIADMIIQRANQTDTPVTNLQLQKVMYFLLAFMTNGADGQYKERARRIFEEGNLQAWPYGPVDKATYEKYKKFKDKPIIDENIDVYNIEIDDTLRGWIDELLKINVFNLVRLSHTHDFWKKNEQNIRNGMRPNYSFEDLEGIV</sequence>
<dbReference type="AlphaFoldDB" id="A0AAE5SY41"/>
<dbReference type="RefSeq" id="WP_107360839.1">
    <property type="nucleotide sequence ID" value="NZ_PZBZ01000084.1"/>
</dbReference>
<proteinExistence type="predicted"/>
<name>A0AAE5SY41_STACR</name>
<accession>A0AAE5SY41</accession>